<comment type="caution">
    <text evidence="1">The sequence shown here is derived from an EMBL/GenBank/DDBJ whole genome shotgun (WGS) entry which is preliminary data.</text>
</comment>
<dbReference type="Proteomes" id="UP000499080">
    <property type="component" value="Unassembled WGS sequence"/>
</dbReference>
<organism evidence="1 2">
    <name type="scientific">Araneus ventricosus</name>
    <name type="common">Orbweaver spider</name>
    <name type="synonym">Epeira ventricosa</name>
    <dbReference type="NCBI Taxonomy" id="182803"/>
    <lineage>
        <taxon>Eukaryota</taxon>
        <taxon>Metazoa</taxon>
        <taxon>Ecdysozoa</taxon>
        <taxon>Arthropoda</taxon>
        <taxon>Chelicerata</taxon>
        <taxon>Arachnida</taxon>
        <taxon>Araneae</taxon>
        <taxon>Araneomorphae</taxon>
        <taxon>Entelegynae</taxon>
        <taxon>Araneoidea</taxon>
        <taxon>Araneidae</taxon>
        <taxon>Araneus</taxon>
    </lineage>
</organism>
<proteinExistence type="predicted"/>
<evidence type="ECO:0000313" key="2">
    <source>
        <dbReference type="Proteomes" id="UP000499080"/>
    </source>
</evidence>
<accession>A0A4Y2ATV0</accession>
<sequence>MDKKELAGMMLWGADCSRPTHAHPNLVRNYILISSTGVCCGVKVRGGTSGSSGEGYGSCRGCRAPPSGQVFRTLTPLLVKVEACTLRIAMLSCSGV</sequence>
<keyword evidence="2" id="KW-1185">Reference proteome</keyword>
<gene>
    <name evidence="1" type="ORF">AVEN_106439_1</name>
</gene>
<dbReference type="EMBL" id="BGPR01000030">
    <property type="protein sequence ID" value="GBL82937.1"/>
    <property type="molecule type" value="Genomic_DNA"/>
</dbReference>
<reference evidence="1 2" key="1">
    <citation type="journal article" date="2019" name="Sci. Rep.">
        <title>Orb-weaving spider Araneus ventricosus genome elucidates the spidroin gene catalogue.</title>
        <authorList>
            <person name="Kono N."/>
            <person name="Nakamura H."/>
            <person name="Ohtoshi R."/>
            <person name="Moran D.A.P."/>
            <person name="Shinohara A."/>
            <person name="Yoshida Y."/>
            <person name="Fujiwara M."/>
            <person name="Mori M."/>
            <person name="Tomita M."/>
            <person name="Arakawa K."/>
        </authorList>
    </citation>
    <scope>NUCLEOTIDE SEQUENCE [LARGE SCALE GENOMIC DNA]</scope>
</reference>
<dbReference type="AlphaFoldDB" id="A0A4Y2ATV0"/>
<name>A0A4Y2ATV0_ARAVE</name>
<evidence type="ECO:0000313" key="1">
    <source>
        <dbReference type="EMBL" id="GBL82937.1"/>
    </source>
</evidence>
<protein>
    <submittedName>
        <fullName evidence="1">Uncharacterized protein</fullName>
    </submittedName>
</protein>